<dbReference type="EMBL" id="MU842844">
    <property type="protein sequence ID" value="KAK2031128.1"/>
    <property type="molecule type" value="Genomic_DNA"/>
</dbReference>
<evidence type="ECO:0000313" key="2">
    <source>
        <dbReference type="Proteomes" id="UP001232148"/>
    </source>
</evidence>
<evidence type="ECO:0000313" key="1">
    <source>
        <dbReference type="EMBL" id="KAK2031128.1"/>
    </source>
</evidence>
<dbReference type="AlphaFoldDB" id="A0AAD9HLJ1"/>
<reference evidence="1" key="1">
    <citation type="submission" date="2021-06" db="EMBL/GenBank/DDBJ databases">
        <title>Comparative genomics, transcriptomics and evolutionary studies reveal genomic signatures of adaptation to plant cell wall in hemibiotrophic fungi.</title>
        <authorList>
            <consortium name="DOE Joint Genome Institute"/>
            <person name="Baroncelli R."/>
            <person name="Diaz J.F."/>
            <person name="Benocci T."/>
            <person name="Peng M."/>
            <person name="Battaglia E."/>
            <person name="Haridas S."/>
            <person name="Andreopoulos W."/>
            <person name="Labutti K."/>
            <person name="Pangilinan J."/>
            <person name="Floch G.L."/>
            <person name="Makela M.R."/>
            <person name="Henrissat B."/>
            <person name="Grigoriev I.V."/>
            <person name="Crouch J.A."/>
            <person name="De Vries R.P."/>
            <person name="Sukno S.A."/>
            <person name="Thon M.R."/>
        </authorList>
    </citation>
    <scope>NUCLEOTIDE SEQUENCE</scope>
    <source>
        <strain evidence="1">MAFF235873</strain>
    </source>
</reference>
<name>A0AAD9HLJ1_9PEZI</name>
<keyword evidence="2" id="KW-1185">Reference proteome</keyword>
<dbReference type="Proteomes" id="UP001232148">
    <property type="component" value="Unassembled WGS sequence"/>
</dbReference>
<sequence length="191" mass="22143">MVPRRGARRFETCRRSRTRPATCRRHVLGLFCWAGVSFRIGSTTVARVIILLDKTIASPRRTATQQRARGFTDSRHRRMSFRAYQGFRRLQKYLGDQTRSRSSRGTGLDSKWHRSATRPCACAWPSEDRVQRRLSEILTNSISETKRERERERERESEREDSPFRLGCWADAGLVSRAPKAAPSHSQAHKK</sequence>
<proteinExistence type="predicted"/>
<gene>
    <name evidence="1" type="ORF">LX32DRAFT_294234</name>
</gene>
<accession>A0AAD9HLJ1</accession>
<protein>
    <submittedName>
        <fullName evidence="1">Uncharacterized protein</fullName>
    </submittedName>
</protein>
<comment type="caution">
    <text evidence="1">The sequence shown here is derived from an EMBL/GenBank/DDBJ whole genome shotgun (WGS) entry which is preliminary data.</text>
</comment>
<organism evidence="1 2">
    <name type="scientific">Colletotrichum zoysiae</name>
    <dbReference type="NCBI Taxonomy" id="1216348"/>
    <lineage>
        <taxon>Eukaryota</taxon>
        <taxon>Fungi</taxon>
        <taxon>Dikarya</taxon>
        <taxon>Ascomycota</taxon>
        <taxon>Pezizomycotina</taxon>
        <taxon>Sordariomycetes</taxon>
        <taxon>Hypocreomycetidae</taxon>
        <taxon>Glomerellales</taxon>
        <taxon>Glomerellaceae</taxon>
        <taxon>Colletotrichum</taxon>
        <taxon>Colletotrichum graminicola species complex</taxon>
    </lineage>
</organism>